<name>C4Y8L8_CLAL4</name>
<reference evidence="1 2" key="1">
    <citation type="journal article" date="2009" name="Nature">
        <title>Evolution of pathogenicity and sexual reproduction in eight Candida genomes.</title>
        <authorList>
            <person name="Butler G."/>
            <person name="Rasmussen M.D."/>
            <person name="Lin M.F."/>
            <person name="Santos M.A."/>
            <person name="Sakthikumar S."/>
            <person name="Munro C.A."/>
            <person name="Rheinbay E."/>
            <person name="Grabherr M."/>
            <person name="Forche A."/>
            <person name="Reedy J.L."/>
            <person name="Agrafioti I."/>
            <person name="Arnaud M.B."/>
            <person name="Bates S."/>
            <person name="Brown A.J."/>
            <person name="Brunke S."/>
            <person name="Costanzo M.C."/>
            <person name="Fitzpatrick D.A."/>
            <person name="de Groot P.W."/>
            <person name="Harris D."/>
            <person name="Hoyer L.L."/>
            <person name="Hube B."/>
            <person name="Klis F.M."/>
            <person name="Kodira C."/>
            <person name="Lennard N."/>
            <person name="Logue M.E."/>
            <person name="Martin R."/>
            <person name="Neiman A.M."/>
            <person name="Nikolaou E."/>
            <person name="Quail M.A."/>
            <person name="Quinn J."/>
            <person name="Santos M.C."/>
            <person name="Schmitzberger F.F."/>
            <person name="Sherlock G."/>
            <person name="Shah P."/>
            <person name="Silverstein K.A."/>
            <person name="Skrzypek M.S."/>
            <person name="Soll D."/>
            <person name="Staggs R."/>
            <person name="Stansfield I."/>
            <person name="Stumpf M.P."/>
            <person name="Sudbery P.E."/>
            <person name="Srikantha T."/>
            <person name="Zeng Q."/>
            <person name="Berman J."/>
            <person name="Berriman M."/>
            <person name="Heitman J."/>
            <person name="Gow N.A."/>
            <person name="Lorenz M.C."/>
            <person name="Birren B.W."/>
            <person name="Kellis M."/>
            <person name="Cuomo C.A."/>
        </authorList>
    </citation>
    <scope>NUCLEOTIDE SEQUENCE [LARGE SCALE GENOMIC DNA]</scope>
    <source>
        <strain evidence="1 2">ATCC 42720</strain>
    </source>
</reference>
<dbReference type="KEGG" id="clu:CLUG_04546"/>
<dbReference type="EMBL" id="CH408080">
    <property type="protein sequence ID" value="EEQ40418.1"/>
    <property type="molecule type" value="Genomic_DNA"/>
</dbReference>
<dbReference type="HOGENOM" id="CLU_1713052_0_0_1"/>
<gene>
    <name evidence="1" type="ORF">CLUG_04546</name>
</gene>
<dbReference type="Proteomes" id="UP000007703">
    <property type="component" value="Unassembled WGS sequence"/>
</dbReference>
<sequence length="153" mass="17445">MKRKTIENGISPPYILLQWVCVMHGHMLLSSQPLNALKDPSSMGLRSRKVRTCKCISWVQILHTGFRAATTCKGHFTSNNSSVLRQNFQPNTRLVLDSFMSIILLRNFCFSNEKRSAYILLLKCGDIKTSHTWNLLAHSCTAVESLEFWAHYG</sequence>
<dbReference type="InParanoid" id="C4Y8L8"/>
<evidence type="ECO:0000313" key="1">
    <source>
        <dbReference type="EMBL" id="EEQ40418.1"/>
    </source>
</evidence>
<dbReference type="AlphaFoldDB" id="C4Y8L8"/>
<protein>
    <submittedName>
        <fullName evidence="1">Uncharacterized protein</fullName>
    </submittedName>
</protein>
<accession>C4Y8L8</accession>
<dbReference type="VEuPathDB" id="FungiDB:CLUG_04546"/>
<organism evidence="1 2">
    <name type="scientific">Clavispora lusitaniae (strain ATCC 42720)</name>
    <name type="common">Yeast</name>
    <name type="synonym">Candida lusitaniae</name>
    <dbReference type="NCBI Taxonomy" id="306902"/>
    <lineage>
        <taxon>Eukaryota</taxon>
        <taxon>Fungi</taxon>
        <taxon>Dikarya</taxon>
        <taxon>Ascomycota</taxon>
        <taxon>Saccharomycotina</taxon>
        <taxon>Pichiomycetes</taxon>
        <taxon>Metschnikowiaceae</taxon>
        <taxon>Clavispora</taxon>
    </lineage>
</organism>
<proteinExistence type="predicted"/>
<evidence type="ECO:0000313" key="2">
    <source>
        <dbReference type="Proteomes" id="UP000007703"/>
    </source>
</evidence>